<dbReference type="RefSeq" id="WP_107215856.1">
    <property type="nucleotide sequence ID" value="NZ_KZ686269.1"/>
</dbReference>
<accession>A0A2T3HME2</accession>
<dbReference type="EMBL" id="PYLS01000005">
    <property type="protein sequence ID" value="PST83596.1"/>
    <property type="molecule type" value="Genomic_DNA"/>
</dbReference>
<name>A0A2T3HME2_9SPHI</name>
<protein>
    <recommendedName>
        <fullName evidence="3">1,4-alpha-glucan branching enzyme</fullName>
    </recommendedName>
</protein>
<dbReference type="Proteomes" id="UP000240912">
    <property type="component" value="Unassembled WGS sequence"/>
</dbReference>
<gene>
    <name evidence="1" type="ORF">C7T94_13725</name>
</gene>
<proteinExistence type="predicted"/>
<evidence type="ECO:0000313" key="2">
    <source>
        <dbReference type="Proteomes" id="UP000240912"/>
    </source>
</evidence>
<dbReference type="OrthoDB" id="9808866at2"/>
<reference evidence="1 2" key="1">
    <citation type="submission" date="2018-03" db="EMBL/GenBank/DDBJ databases">
        <authorList>
            <person name="Keele B.F."/>
        </authorList>
    </citation>
    <scope>NUCLEOTIDE SEQUENCE [LARGE SCALE GENOMIC DNA]</scope>
    <source>
        <strain evidence="1 2">YL28-9</strain>
    </source>
</reference>
<evidence type="ECO:0008006" key="3">
    <source>
        <dbReference type="Google" id="ProtNLM"/>
    </source>
</evidence>
<comment type="caution">
    <text evidence="1">The sequence shown here is derived from an EMBL/GenBank/DDBJ whole genome shotgun (WGS) entry which is preliminary data.</text>
</comment>
<sequence length="93" mass="10780">MSTSKQTHNHDEIKRWVESHDGVPAIIKGTGNGKGDGVLRIHFPGHSDDDDKFSKVSWADFFEEFDKNKLDFLYQEKKQDGEPSTFHKFVERK</sequence>
<dbReference type="AlphaFoldDB" id="A0A2T3HME2"/>
<evidence type="ECO:0000313" key="1">
    <source>
        <dbReference type="EMBL" id="PST83596.1"/>
    </source>
</evidence>
<organism evidence="1 2">
    <name type="scientific">Pedobacter yulinensis</name>
    <dbReference type="NCBI Taxonomy" id="2126353"/>
    <lineage>
        <taxon>Bacteria</taxon>
        <taxon>Pseudomonadati</taxon>
        <taxon>Bacteroidota</taxon>
        <taxon>Sphingobacteriia</taxon>
        <taxon>Sphingobacteriales</taxon>
        <taxon>Sphingobacteriaceae</taxon>
        <taxon>Pedobacter</taxon>
    </lineage>
</organism>
<keyword evidence="2" id="KW-1185">Reference proteome</keyword>